<dbReference type="InterPro" id="IPR010617">
    <property type="entry name" value="TMEM175-like"/>
</dbReference>
<keyword evidence="6" id="KW-0631">Potassium channel</keyword>
<keyword evidence="4" id="KW-0633">Potassium transport</keyword>
<evidence type="ECO:0000256" key="14">
    <source>
        <dbReference type="SAM" id="Phobius"/>
    </source>
</evidence>
<evidence type="ECO:0000256" key="10">
    <source>
        <dbReference type="ARBA" id="ARBA00023136"/>
    </source>
</evidence>
<dbReference type="Proteomes" id="UP000317378">
    <property type="component" value="Unassembled WGS sequence"/>
</dbReference>
<dbReference type="PANTHER" id="PTHR31462">
    <property type="entry name" value="ENDOSOMAL/LYSOSOMAL POTASSIUM CHANNEL TMEM175"/>
    <property type="match status" value="1"/>
</dbReference>
<feature type="transmembrane region" description="Helical" evidence="14">
    <location>
        <begin position="86"/>
        <end position="106"/>
    </location>
</feature>
<feature type="transmembrane region" description="Helical" evidence="14">
    <location>
        <begin position="118"/>
        <end position="139"/>
    </location>
</feature>
<proteinExistence type="inferred from homology"/>
<evidence type="ECO:0000256" key="11">
    <source>
        <dbReference type="ARBA" id="ARBA00023303"/>
    </source>
</evidence>
<evidence type="ECO:0000256" key="6">
    <source>
        <dbReference type="ARBA" id="ARBA00022826"/>
    </source>
</evidence>
<comment type="similarity">
    <text evidence="2">Belongs to the TMEM175 family.</text>
</comment>
<evidence type="ECO:0000256" key="9">
    <source>
        <dbReference type="ARBA" id="ARBA00023065"/>
    </source>
</evidence>
<evidence type="ECO:0000256" key="2">
    <source>
        <dbReference type="ARBA" id="ARBA00006920"/>
    </source>
</evidence>
<protein>
    <submittedName>
        <fullName evidence="15">DUF1211 domain-containing protein</fullName>
    </submittedName>
</protein>
<keyword evidence="7" id="KW-0630">Potassium</keyword>
<organism evidence="15 16">
    <name type="scientific">Streptomyces sporangiiformans</name>
    <dbReference type="NCBI Taxonomy" id="2315329"/>
    <lineage>
        <taxon>Bacteria</taxon>
        <taxon>Bacillati</taxon>
        <taxon>Actinomycetota</taxon>
        <taxon>Actinomycetes</taxon>
        <taxon>Kitasatosporales</taxon>
        <taxon>Streptomycetaceae</taxon>
        <taxon>Streptomyces</taxon>
    </lineage>
</organism>
<keyword evidence="11" id="KW-0407">Ion channel</keyword>
<dbReference type="OrthoDB" id="7626281at2"/>
<evidence type="ECO:0000256" key="8">
    <source>
        <dbReference type="ARBA" id="ARBA00022989"/>
    </source>
</evidence>
<reference evidence="15 16" key="1">
    <citation type="submission" date="2019-06" db="EMBL/GenBank/DDBJ databases">
        <title>Streptomyces sporangiiformans sp. nov., a novel actinomycete isolated from soil in Mount Song.</title>
        <authorList>
            <person name="Han L."/>
        </authorList>
    </citation>
    <scope>NUCLEOTIDE SEQUENCE [LARGE SCALE GENOMIC DNA]</scope>
    <source>
        <strain evidence="15 16">NEAU-SSA 1</strain>
    </source>
</reference>
<comment type="catalytic activity">
    <reaction evidence="12">
        <text>K(+)(in) = K(+)(out)</text>
        <dbReference type="Rhea" id="RHEA:29463"/>
        <dbReference type="ChEBI" id="CHEBI:29103"/>
    </reaction>
</comment>
<keyword evidence="10 14" id="KW-0472">Membrane</keyword>
<keyword evidence="8 14" id="KW-1133">Transmembrane helix</keyword>
<dbReference type="EMBL" id="VCHX02000079">
    <property type="protein sequence ID" value="TPQ22653.1"/>
    <property type="molecule type" value="Genomic_DNA"/>
</dbReference>
<feature type="transmembrane region" description="Helical" evidence="14">
    <location>
        <begin position="145"/>
        <end position="166"/>
    </location>
</feature>
<evidence type="ECO:0000313" key="15">
    <source>
        <dbReference type="EMBL" id="TPQ22653.1"/>
    </source>
</evidence>
<feature type="compositionally biased region" description="Basic residues" evidence="13">
    <location>
        <begin position="248"/>
        <end position="262"/>
    </location>
</feature>
<evidence type="ECO:0000256" key="5">
    <source>
        <dbReference type="ARBA" id="ARBA00022692"/>
    </source>
</evidence>
<feature type="compositionally biased region" description="Basic and acidic residues" evidence="13">
    <location>
        <begin position="237"/>
        <end position="247"/>
    </location>
</feature>
<sequence length="262" mass="28510">MIQDSIPAPQSAPGSGGTHHADQGADVPEVSETVDGREKATNERLVFFSDAVVAIALTLLALELPVPHGRSDAEVWGAFREHLPDYVMFLLSFAVIAALWASHKWLFGRIGAFSPRLLWLNFTWLLGIALVPFATKVLLEDSPYQISAVLYAAVVGGTGLALINMVRHCRVRGLLRPGSAPEIMRRFQLFLTFPTVAFLLSIPIAFVSLSGAKYGWAVVFTLTALAARWATRPGAEPVRERSGDRTRRSAGARRPGGRRGPQ</sequence>
<accession>A0A505DDF4</accession>
<feature type="transmembrane region" description="Helical" evidence="14">
    <location>
        <begin position="214"/>
        <end position="231"/>
    </location>
</feature>
<keyword evidence="5 14" id="KW-0812">Transmembrane</keyword>
<evidence type="ECO:0000256" key="1">
    <source>
        <dbReference type="ARBA" id="ARBA00004141"/>
    </source>
</evidence>
<feature type="transmembrane region" description="Helical" evidence="14">
    <location>
        <begin position="45"/>
        <end position="66"/>
    </location>
</feature>
<keyword evidence="16" id="KW-1185">Reference proteome</keyword>
<dbReference type="AlphaFoldDB" id="A0A505DDF4"/>
<feature type="region of interest" description="Disordered" evidence="13">
    <location>
        <begin position="236"/>
        <end position="262"/>
    </location>
</feature>
<dbReference type="GO" id="GO:0016020">
    <property type="term" value="C:membrane"/>
    <property type="evidence" value="ECO:0007669"/>
    <property type="project" value="UniProtKB-SubCell"/>
</dbReference>
<keyword evidence="9" id="KW-0406">Ion transport</keyword>
<evidence type="ECO:0000256" key="12">
    <source>
        <dbReference type="ARBA" id="ARBA00034430"/>
    </source>
</evidence>
<keyword evidence="3" id="KW-0813">Transport</keyword>
<evidence type="ECO:0000256" key="13">
    <source>
        <dbReference type="SAM" id="MobiDB-lite"/>
    </source>
</evidence>
<comment type="caution">
    <text evidence="15">The sequence shown here is derived from an EMBL/GenBank/DDBJ whole genome shotgun (WGS) entry which is preliminary data.</text>
</comment>
<comment type="subcellular location">
    <subcellularLocation>
        <location evidence="1">Membrane</location>
        <topology evidence="1">Multi-pass membrane protein</topology>
    </subcellularLocation>
</comment>
<feature type="region of interest" description="Disordered" evidence="13">
    <location>
        <begin position="1"/>
        <end position="34"/>
    </location>
</feature>
<feature type="transmembrane region" description="Helical" evidence="14">
    <location>
        <begin position="187"/>
        <end position="208"/>
    </location>
</feature>
<evidence type="ECO:0000256" key="7">
    <source>
        <dbReference type="ARBA" id="ARBA00022958"/>
    </source>
</evidence>
<name>A0A505DDF4_9ACTN</name>
<dbReference type="Pfam" id="PF06736">
    <property type="entry name" value="TMEM175"/>
    <property type="match status" value="1"/>
</dbReference>
<evidence type="ECO:0000256" key="4">
    <source>
        <dbReference type="ARBA" id="ARBA00022538"/>
    </source>
</evidence>
<gene>
    <name evidence="15" type="ORF">FGD71_008175</name>
</gene>
<dbReference type="PANTHER" id="PTHR31462:SF5">
    <property type="entry name" value="ENDOSOMAL_LYSOSOMAL PROTON CHANNEL TMEM175"/>
    <property type="match status" value="1"/>
</dbReference>
<evidence type="ECO:0000313" key="16">
    <source>
        <dbReference type="Proteomes" id="UP000317378"/>
    </source>
</evidence>
<dbReference type="GO" id="GO:0015252">
    <property type="term" value="F:proton channel activity"/>
    <property type="evidence" value="ECO:0007669"/>
    <property type="project" value="InterPro"/>
</dbReference>
<dbReference type="GO" id="GO:0005267">
    <property type="term" value="F:potassium channel activity"/>
    <property type="evidence" value="ECO:0007669"/>
    <property type="project" value="UniProtKB-KW"/>
</dbReference>
<evidence type="ECO:0000256" key="3">
    <source>
        <dbReference type="ARBA" id="ARBA00022448"/>
    </source>
</evidence>